<dbReference type="Gene3D" id="3.40.50.720">
    <property type="entry name" value="NAD(P)-binding Rossmann-like Domain"/>
    <property type="match status" value="1"/>
</dbReference>
<dbReference type="PRINTS" id="PR00081">
    <property type="entry name" value="GDHRDH"/>
</dbReference>
<dbReference type="GO" id="GO:0016616">
    <property type="term" value="F:oxidoreductase activity, acting on the CH-OH group of donors, NAD or NADP as acceptor"/>
    <property type="evidence" value="ECO:0007669"/>
    <property type="project" value="TreeGrafter"/>
</dbReference>
<evidence type="ECO:0000256" key="1">
    <source>
        <dbReference type="ARBA" id="ARBA00006484"/>
    </source>
</evidence>
<dbReference type="PANTHER" id="PTHR42760">
    <property type="entry name" value="SHORT-CHAIN DEHYDROGENASES/REDUCTASES FAMILY MEMBER"/>
    <property type="match status" value="1"/>
</dbReference>
<organism evidence="4 5">
    <name type="scientific">Corynespora cassiicola Philippines</name>
    <dbReference type="NCBI Taxonomy" id="1448308"/>
    <lineage>
        <taxon>Eukaryota</taxon>
        <taxon>Fungi</taxon>
        <taxon>Dikarya</taxon>
        <taxon>Ascomycota</taxon>
        <taxon>Pezizomycotina</taxon>
        <taxon>Dothideomycetes</taxon>
        <taxon>Pleosporomycetidae</taxon>
        <taxon>Pleosporales</taxon>
        <taxon>Corynesporascaceae</taxon>
        <taxon>Corynespora</taxon>
    </lineage>
</organism>
<accession>A0A2T2NIX3</accession>
<dbReference type="InterPro" id="IPR002347">
    <property type="entry name" value="SDR_fam"/>
</dbReference>
<dbReference type="Proteomes" id="UP000240883">
    <property type="component" value="Unassembled WGS sequence"/>
</dbReference>
<comment type="similarity">
    <text evidence="1 3">Belongs to the short-chain dehydrogenases/reductases (SDR) family.</text>
</comment>
<evidence type="ECO:0000313" key="5">
    <source>
        <dbReference type="Proteomes" id="UP000240883"/>
    </source>
</evidence>
<evidence type="ECO:0000256" key="3">
    <source>
        <dbReference type="RuleBase" id="RU000363"/>
    </source>
</evidence>
<dbReference type="OrthoDB" id="1933717at2759"/>
<protein>
    <submittedName>
        <fullName evidence="4">Putative oxidoreductase ucpA</fullName>
    </submittedName>
</protein>
<dbReference type="CDD" id="cd05233">
    <property type="entry name" value="SDR_c"/>
    <property type="match status" value="1"/>
</dbReference>
<dbReference type="STRING" id="1448308.A0A2T2NIX3"/>
<dbReference type="PRINTS" id="PR00080">
    <property type="entry name" value="SDRFAMILY"/>
</dbReference>
<gene>
    <name evidence="4" type="ORF">BS50DRAFT_527661</name>
</gene>
<dbReference type="EMBL" id="KZ678137">
    <property type="protein sequence ID" value="PSN65350.1"/>
    <property type="molecule type" value="Genomic_DNA"/>
</dbReference>
<sequence length="299" mass="31880">MASPPHTGLEFPGKESVHNDIYPAINASQNPSLAQLGKKILITGAGRGIGRSTALQYAYASAEAIILCARSTSELDAVASEIRDINSTVKVSSFKLDVTDEAAVKSLVGTITDEFGALDVLINNAGAAGPWVPLHETEPAYWWHTLEVNLKGPFLMLQAFLPLLVKTAEASGKGHVHVVNVTSIGAHVVAPGGSSYMTSKLALLRLTEFVDVEYRDKGVIAIGVHPGGIVSKLSNEVPGLAPKLTDTPELAGGFSVWLTAEKREWLAGRYVAATWDVEKLESMKGEILEGDKLKVRMAI</sequence>
<dbReference type="Pfam" id="PF00106">
    <property type="entry name" value="adh_short"/>
    <property type="match status" value="1"/>
</dbReference>
<dbReference type="AlphaFoldDB" id="A0A2T2NIX3"/>
<reference evidence="4 5" key="1">
    <citation type="journal article" date="2018" name="Front. Microbiol.">
        <title>Genome-Wide Analysis of Corynespora cassiicola Leaf Fall Disease Putative Effectors.</title>
        <authorList>
            <person name="Lopez D."/>
            <person name="Ribeiro S."/>
            <person name="Label P."/>
            <person name="Fumanal B."/>
            <person name="Venisse J.S."/>
            <person name="Kohler A."/>
            <person name="de Oliveira R.R."/>
            <person name="Labutti K."/>
            <person name="Lipzen A."/>
            <person name="Lail K."/>
            <person name="Bauer D."/>
            <person name="Ohm R.A."/>
            <person name="Barry K.W."/>
            <person name="Spatafora J."/>
            <person name="Grigoriev I.V."/>
            <person name="Martin F.M."/>
            <person name="Pujade-Renaud V."/>
        </authorList>
    </citation>
    <scope>NUCLEOTIDE SEQUENCE [LARGE SCALE GENOMIC DNA]</scope>
    <source>
        <strain evidence="4 5">Philippines</strain>
    </source>
</reference>
<dbReference type="SUPFAM" id="SSF51735">
    <property type="entry name" value="NAD(P)-binding Rossmann-fold domains"/>
    <property type="match status" value="1"/>
</dbReference>
<proteinExistence type="inferred from homology"/>
<keyword evidence="5" id="KW-1185">Reference proteome</keyword>
<dbReference type="InterPro" id="IPR036291">
    <property type="entry name" value="NAD(P)-bd_dom_sf"/>
</dbReference>
<name>A0A2T2NIX3_CORCC</name>
<dbReference type="PANTHER" id="PTHR42760:SF37">
    <property type="entry name" value="CLAVALDEHYDE DEHYDROGENASE"/>
    <property type="match status" value="1"/>
</dbReference>
<evidence type="ECO:0000256" key="2">
    <source>
        <dbReference type="ARBA" id="ARBA00023002"/>
    </source>
</evidence>
<keyword evidence="2" id="KW-0560">Oxidoreductase</keyword>
<evidence type="ECO:0000313" key="4">
    <source>
        <dbReference type="EMBL" id="PSN65350.1"/>
    </source>
</evidence>